<name>A0AAN8GNJ3_9TELE</name>
<comment type="caution">
    <text evidence="1">The sequence shown here is derived from an EMBL/GenBank/DDBJ whole genome shotgun (WGS) entry which is preliminary data.</text>
</comment>
<accession>A0AAN8GNJ3</accession>
<gene>
    <name evidence="1" type="ORF">CesoFtcFv8_017117</name>
</gene>
<evidence type="ECO:0000313" key="1">
    <source>
        <dbReference type="EMBL" id="KAK5886039.1"/>
    </source>
</evidence>
<sequence>MECMGKSPPTVGGSHRHKQRRVGDYLLFKQIAGPVRPWLLRPLNFTPLQMFKSPSEGIAVLLRNKQLGQNSLWIRGWTASGDAELFC</sequence>
<organism evidence="1 2">
    <name type="scientific">Champsocephalus esox</name>
    <name type="common">pike icefish</name>
    <dbReference type="NCBI Taxonomy" id="159716"/>
    <lineage>
        <taxon>Eukaryota</taxon>
        <taxon>Metazoa</taxon>
        <taxon>Chordata</taxon>
        <taxon>Craniata</taxon>
        <taxon>Vertebrata</taxon>
        <taxon>Euteleostomi</taxon>
        <taxon>Actinopterygii</taxon>
        <taxon>Neopterygii</taxon>
        <taxon>Teleostei</taxon>
        <taxon>Neoteleostei</taxon>
        <taxon>Acanthomorphata</taxon>
        <taxon>Eupercaria</taxon>
        <taxon>Perciformes</taxon>
        <taxon>Notothenioidei</taxon>
        <taxon>Channichthyidae</taxon>
        <taxon>Champsocephalus</taxon>
    </lineage>
</organism>
<proteinExistence type="predicted"/>
<protein>
    <submittedName>
        <fullName evidence="1">Uncharacterized protein</fullName>
    </submittedName>
</protein>
<dbReference type="Proteomes" id="UP001335648">
    <property type="component" value="Unassembled WGS sequence"/>
</dbReference>
<keyword evidence="2" id="KW-1185">Reference proteome</keyword>
<reference evidence="1 2" key="1">
    <citation type="journal article" date="2023" name="Mol. Biol. Evol.">
        <title>Genomics of Secondarily Temperate Adaptation in the Only Non-Antarctic Icefish.</title>
        <authorList>
            <person name="Rivera-Colon A.G."/>
            <person name="Rayamajhi N."/>
            <person name="Minhas B.F."/>
            <person name="Madrigal G."/>
            <person name="Bilyk K.T."/>
            <person name="Yoon V."/>
            <person name="Hune M."/>
            <person name="Gregory S."/>
            <person name="Cheng C.H.C."/>
            <person name="Catchen J.M."/>
        </authorList>
    </citation>
    <scope>NUCLEOTIDE SEQUENCE [LARGE SCALE GENOMIC DNA]</scope>
    <source>
        <strain evidence="1">JC2023a</strain>
    </source>
</reference>
<dbReference type="AlphaFoldDB" id="A0AAN8GNJ3"/>
<evidence type="ECO:0000313" key="2">
    <source>
        <dbReference type="Proteomes" id="UP001335648"/>
    </source>
</evidence>
<dbReference type="EMBL" id="JAULUE010002059">
    <property type="protein sequence ID" value="KAK5886039.1"/>
    <property type="molecule type" value="Genomic_DNA"/>
</dbReference>